<dbReference type="AlphaFoldDB" id="A0A267G4F0"/>
<proteinExistence type="predicted"/>
<evidence type="ECO:0000256" key="1">
    <source>
        <dbReference type="SAM" id="MobiDB-lite"/>
    </source>
</evidence>
<gene>
    <name evidence="2" type="ORF">BOX15_Mlig006845g1</name>
</gene>
<dbReference type="PANTHER" id="PTHR23107">
    <property type="entry name" value="SYNOVIAL SARCOMA ASSOCIATED SS18 PROTEIN"/>
    <property type="match status" value="1"/>
</dbReference>
<feature type="compositionally biased region" description="Low complexity" evidence="1">
    <location>
        <begin position="790"/>
        <end position="834"/>
    </location>
</feature>
<feature type="region of interest" description="Disordered" evidence="1">
    <location>
        <begin position="553"/>
        <end position="591"/>
    </location>
</feature>
<feature type="compositionally biased region" description="Basic residues" evidence="1">
    <location>
        <begin position="342"/>
        <end position="353"/>
    </location>
</feature>
<feature type="compositionally biased region" description="Low complexity" evidence="1">
    <location>
        <begin position="559"/>
        <end position="581"/>
    </location>
</feature>
<sequence>MEAAGGDTGKFNCRHSQTGFVSAVKGKRNGGETSEIRVRCDCPPQTLLATLAHSLVEASCSGVAGRGLDNAELEIESAEEPYRPVLLAQIGECRHQIRSARNVAHGGVAASLQLISGRIFLRGDILLVSGGTAFYSENSHLWMAPQNTSTSPAGQSSQSLPAAPTISGAMAQRSDLFACVADDLDGACLFYDAERSLLQLGSQQSILQRPLLHLGGRQFRLDLLARQLSNLDRIRPASNKDLPSAEAASAAASALLKSSAHRQSTGSLNLDVATNSQSGGDSLAPVRTLLLLGGRCLLHNDTIVVLSGLLHFVGSWYRVQTACSGSGFQQSIPRISGSSMLKRQRKKSSTVRRHNGEEGEAARNVAEAASGSSATGGDRPLLLNNVWLYTQGGTVFIGGSALLTEAQLAMSADFKPVPLDQQERLLASLPSSTRRQVPCRLFLQSGRFSLGPGSYSLRAVAGVAWLRGRKAPLGDADSAADQLLVRDAVVFLTQWPSGGSGDTGSAHWIEGRDLLYKDGLLYLDDLTPVLKGGRICLGQQEMQLEWLSGWSDESKVNGSQDSDFSAEEQQQQQISQTGSSEGLVGVSVTDSSTDLGESDLITDCICLLESGGRCLHILRGRMRLTASEAGRSSVETVLVDRGVAYFVAESGRPTRMTAGFPPPRIVGWPLMPRPSESGRQWAGWVDRQLDTATFEKARLTLNRGTLCLNGEVPLMRGCQLLLNDQVYDIRQPSMPLVQLERSRESESLQRLQQLQAEPIDQAELRETENRQDYTEVNAGLGKGFPDKAAQQQQQHRQQQQQQQQEQQQHQQQQQQHQQQQHQQQQHQQQQHQQQHGFIGGYSVVANRQTDALIFNLKARFPDGLRFLFDAA</sequence>
<organism evidence="2 3">
    <name type="scientific">Macrostomum lignano</name>
    <dbReference type="NCBI Taxonomy" id="282301"/>
    <lineage>
        <taxon>Eukaryota</taxon>
        <taxon>Metazoa</taxon>
        <taxon>Spiralia</taxon>
        <taxon>Lophotrochozoa</taxon>
        <taxon>Platyhelminthes</taxon>
        <taxon>Rhabditophora</taxon>
        <taxon>Macrostomorpha</taxon>
        <taxon>Macrostomida</taxon>
        <taxon>Macrostomidae</taxon>
        <taxon>Macrostomum</taxon>
    </lineage>
</organism>
<protein>
    <submittedName>
        <fullName evidence="2">Uncharacterized protein</fullName>
    </submittedName>
</protein>
<accession>A0A267G4F0</accession>
<dbReference type="Proteomes" id="UP000215902">
    <property type="component" value="Unassembled WGS sequence"/>
</dbReference>
<dbReference type="GO" id="GO:0003713">
    <property type="term" value="F:transcription coactivator activity"/>
    <property type="evidence" value="ECO:0007669"/>
    <property type="project" value="TreeGrafter"/>
</dbReference>
<comment type="caution">
    <text evidence="2">The sequence shown here is derived from an EMBL/GenBank/DDBJ whole genome shotgun (WGS) entry which is preliminary data.</text>
</comment>
<feature type="region of interest" description="Disordered" evidence="1">
    <location>
        <begin position="777"/>
        <end position="834"/>
    </location>
</feature>
<evidence type="ECO:0000313" key="2">
    <source>
        <dbReference type="EMBL" id="PAA80885.1"/>
    </source>
</evidence>
<name>A0A267G4F0_9PLAT</name>
<evidence type="ECO:0000313" key="3">
    <source>
        <dbReference type="Proteomes" id="UP000215902"/>
    </source>
</evidence>
<feature type="region of interest" description="Disordered" evidence="1">
    <location>
        <begin position="338"/>
        <end position="374"/>
    </location>
</feature>
<reference evidence="2 3" key="1">
    <citation type="submission" date="2017-06" db="EMBL/GenBank/DDBJ databases">
        <title>A platform for efficient transgenesis in Macrostomum lignano, a flatworm model organism for stem cell research.</title>
        <authorList>
            <person name="Berezikov E."/>
        </authorList>
    </citation>
    <scope>NUCLEOTIDE SEQUENCE [LARGE SCALE GENOMIC DNA]</scope>
    <source>
        <strain evidence="2">DV1</strain>
        <tissue evidence="2">Whole organism</tissue>
    </source>
</reference>
<dbReference type="GO" id="GO:0005634">
    <property type="term" value="C:nucleus"/>
    <property type="evidence" value="ECO:0007669"/>
    <property type="project" value="TreeGrafter"/>
</dbReference>
<dbReference type="STRING" id="282301.A0A267G4F0"/>
<keyword evidence="3" id="KW-1185">Reference proteome</keyword>
<dbReference type="PANTHER" id="PTHR23107:SF0">
    <property type="entry name" value="IP09280P"/>
    <property type="match status" value="1"/>
</dbReference>
<dbReference type="GO" id="GO:0045944">
    <property type="term" value="P:positive regulation of transcription by RNA polymerase II"/>
    <property type="evidence" value="ECO:0007669"/>
    <property type="project" value="TreeGrafter"/>
</dbReference>
<dbReference type="EMBL" id="NIVC01000561">
    <property type="protein sequence ID" value="PAA80885.1"/>
    <property type="molecule type" value="Genomic_DNA"/>
</dbReference>